<dbReference type="AlphaFoldDB" id="G5JAG8"/>
<dbReference type="Proteomes" id="UP000003477">
    <property type="component" value="Unassembled WGS sequence"/>
</dbReference>
<accession>G5JAG8</accession>
<protein>
    <submittedName>
        <fullName evidence="1">Uncharacterized protein</fullName>
    </submittedName>
</protein>
<reference evidence="1 2" key="1">
    <citation type="journal article" date="2011" name="Front. Microbiol.">
        <title>Two Strains of Crocosphaera watsonii with Highly Conserved Genomes are Distinguished by Strain-Specific Features.</title>
        <authorList>
            <person name="Bench S.R."/>
            <person name="Ilikchyan I.N."/>
            <person name="Tripp H.J."/>
            <person name="Zehr J.P."/>
        </authorList>
    </citation>
    <scope>NUCLEOTIDE SEQUENCE [LARGE SCALE GENOMIC DNA]</scope>
    <source>
        <strain evidence="1 2">WH 0003</strain>
    </source>
</reference>
<comment type="caution">
    <text evidence="1">The sequence shown here is derived from an EMBL/GenBank/DDBJ whole genome shotgun (WGS) entry which is preliminary data.</text>
</comment>
<organism evidence="1 2">
    <name type="scientific">Crocosphaera watsonii WH 0003</name>
    <dbReference type="NCBI Taxonomy" id="423471"/>
    <lineage>
        <taxon>Bacteria</taxon>
        <taxon>Bacillati</taxon>
        <taxon>Cyanobacteriota</taxon>
        <taxon>Cyanophyceae</taxon>
        <taxon>Oscillatoriophycideae</taxon>
        <taxon>Chroococcales</taxon>
        <taxon>Aphanothecaceae</taxon>
        <taxon>Crocosphaera</taxon>
    </lineage>
</organism>
<evidence type="ECO:0000313" key="1">
    <source>
        <dbReference type="EMBL" id="EHJ10818.1"/>
    </source>
</evidence>
<evidence type="ECO:0000313" key="2">
    <source>
        <dbReference type="Proteomes" id="UP000003477"/>
    </source>
</evidence>
<dbReference type="PATRIC" id="fig|423471.3.peg.4149"/>
<sequence>MRCRSSASCLQYYFYFIFNHCSHTYSFLPTEREFGECTSTSLSNGGVVGELGGL</sequence>
<proteinExistence type="predicted"/>
<dbReference type="EMBL" id="AESD01000665">
    <property type="protein sequence ID" value="EHJ10818.1"/>
    <property type="molecule type" value="Genomic_DNA"/>
</dbReference>
<gene>
    <name evidence="1" type="ORF">CWATWH0003_4432</name>
</gene>
<name>G5JAG8_CROWT</name>